<dbReference type="InterPro" id="IPR011602">
    <property type="entry name" value="Type_II_PanK_bac"/>
</dbReference>
<dbReference type="CDD" id="cd24085">
    <property type="entry name" value="ASKHA_NBD_PanK-II_bac"/>
    <property type="match status" value="1"/>
</dbReference>
<evidence type="ECO:0000256" key="6">
    <source>
        <dbReference type="ARBA" id="ARBA00022993"/>
    </source>
</evidence>
<dbReference type="EC" id="2.7.1.33" evidence="7"/>
<dbReference type="OrthoDB" id="358216at2"/>
<evidence type="ECO:0000313" key="8">
    <source>
        <dbReference type="Proteomes" id="UP000322267"/>
    </source>
</evidence>
<reference evidence="7 8" key="1">
    <citation type="submission" date="2019-08" db="EMBL/GenBank/DDBJ databases">
        <title>Bacillus genomes from the desert of Cuatro Cienegas, Coahuila.</title>
        <authorList>
            <person name="Olmedo-Alvarez G."/>
        </authorList>
    </citation>
    <scope>NUCLEOTIDE SEQUENCE [LARGE SCALE GENOMIC DNA]</scope>
    <source>
        <strain evidence="7 8">CH34_1T</strain>
    </source>
</reference>
<dbReference type="InterPro" id="IPR043129">
    <property type="entry name" value="ATPase_NBD"/>
</dbReference>
<evidence type="ECO:0000256" key="1">
    <source>
        <dbReference type="ARBA" id="ARBA00022490"/>
    </source>
</evidence>
<evidence type="ECO:0000256" key="5">
    <source>
        <dbReference type="ARBA" id="ARBA00022840"/>
    </source>
</evidence>
<dbReference type="Pfam" id="PF03630">
    <property type="entry name" value="Fumble"/>
    <property type="match status" value="1"/>
</dbReference>
<dbReference type="AlphaFoldDB" id="A0A5D4NP92"/>
<dbReference type="Proteomes" id="UP000322267">
    <property type="component" value="Unassembled WGS sequence"/>
</dbReference>
<keyword evidence="1" id="KW-0963">Cytoplasm</keyword>
<organism evidence="7 8">
    <name type="scientific">Rossellomorea vietnamensis</name>
    <dbReference type="NCBI Taxonomy" id="218284"/>
    <lineage>
        <taxon>Bacteria</taxon>
        <taxon>Bacillati</taxon>
        <taxon>Bacillota</taxon>
        <taxon>Bacilli</taxon>
        <taxon>Bacillales</taxon>
        <taxon>Bacillaceae</taxon>
        <taxon>Rossellomorea</taxon>
    </lineage>
</organism>
<dbReference type="InterPro" id="IPR004567">
    <property type="entry name" value="Type_II_PanK"/>
</dbReference>
<dbReference type="GO" id="GO:0005829">
    <property type="term" value="C:cytosol"/>
    <property type="evidence" value="ECO:0007669"/>
    <property type="project" value="TreeGrafter"/>
</dbReference>
<dbReference type="GO" id="GO:0015937">
    <property type="term" value="P:coenzyme A biosynthetic process"/>
    <property type="evidence" value="ECO:0007669"/>
    <property type="project" value="UniProtKB-KW"/>
</dbReference>
<dbReference type="GO" id="GO:0005524">
    <property type="term" value="F:ATP binding"/>
    <property type="evidence" value="ECO:0007669"/>
    <property type="project" value="UniProtKB-KW"/>
</dbReference>
<evidence type="ECO:0000313" key="7">
    <source>
        <dbReference type="EMBL" id="TYS16143.1"/>
    </source>
</evidence>
<dbReference type="Gene3D" id="3.30.420.40">
    <property type="match status" value="1"/>
</dbReference>
<dbReference type="PANTHER" id="PTHR12280">
    <property type="entry name" value="PANTOTHENATE KINASE"/>
    <property type="match status" value="1"/>
</dbReference>
<evidence type="ECO:0000256" key="3">
    <source>
        <dbReference type="ARBA" id="ARBA00022741"/>
    </source>
</evidence>
<comment type="caution">
    <text evidence="7">The sequence shown here is derived from an EMBL/GenBank/DDBJ whole genome shotgun (WGS) entry which is preliminary data.</text>
</comment>
<keyword evidence="6" id="KW-0173">Coenzyme A biosynthesis</keyword>
<dbReference type="GO" id="GO:0004594">
    <property type="term" value="F:pantothenate kinase activity"/>
    <property type="evidence" value="ECO:0007669"/>
    <property type="project" value="UniProtKB-EC"/>
</dbReference>
<dbReference type="PIRSF" id="PIRSF036940">
    <property type="entry name" value="PanK_bac_aCoA"/>
    <property type="match status" value="1"/>
</dbReference>
<protein>
    <submittedName>
        <fullName evidence="7">Type II pantothenate kinase</fullName>
        <ecNumber evidence="7">2.7.1.33</ecNumber>
    </submittedName>
</protein>
<keyword evidence="5" id="KW-0067">ATP-binding</keyword>
<dbReference type="SUPFAM" id="SSF53067">
    <property type="entry name" value="Actin-like ATPase domain"/>
    <property type="match status" value="1"/>
</dbReference>
<keyword evidence="4 7" id="KW-0418">Kinase</keyword>
<sequence length="298" mass="32684">MDRYFLFSDLLPGYFGFKWSGFGIFIFQKEGYTFMNKIGIDAGGTLVKVVYQERGERHYKTFLSNETDSFSLWIRWLSPNSQLCVTGGRAARIKAHIENAVEIPEFNAVCSGAASLLYEEHKKKEPFILANIGTGTSLFLVDPIKDKQRRLTGTGMGGGTIMGLGRLLSIQYTFSDIIQAAESGNREKVDLLVKDLYENEKPPIPGHLTAANFAGDFTDEVSPADALRSLINMVAENIILLSSREAEAAGTKTIVFSGGALKGNPLLVKDLGQFQDILNYDLVFLKEGAFAGAIGCLL</sequence>
<dbReference type="EMBL" id="VTEI01000006">
    <property type="protein sequence ID" value="TYS16143.1"/>
    <property type="molecule type" value="Genomic_DNA"/>
</dbReference>
<dbReference type="PANTHER" id="PTHR12280:SF20">
    <property type="entry name" value="4'-PHOSPHOPANTETHEINE PHOSPHATASE"/>
    <property type="match status" value="1"/>
</dbReference>
<dbReference type="NCBIfam" id="NF009842">
    <property type="entry name" value="PRK13317.1"/>
    <property type="match status" value="1"/>
</dbReference>
<keyword evidence="2 7" id="KW-0808">Transferase</keyword>
<keyword evidence="3" id="KW-0547">Nucleotide-binding</keyword>
<evidence type="ECO:0000256" key="4">
    <source>
        <dbReference type="ARBA" id="ARBA00022777"/>
    </source>
</evidence>
<evidence type="ECO:0000256" key="2">
    <source>
        <dbReference type="ARBA" id="ARBA00022679"/>
    </source>
</evidence>
<accession>A0A5D4NP92</accession>
<proteinExistence type="predicted"/>
<gene>
    <name evidence="7" type="primary">coaW</name>
    <name evidence="7" type="ORF">FZC78_12395</name>
</gene>
<name>A0A5D4NP92_9BACI</name>